<comment type="caution">
    <text evidence="1">The sequence shown here is derived from an EMBL/GenBank/DDBJ whole genome shotgun (WGS) entry which is preliminary data.</text>
</comment>
<dbReference type="RefSeq" id="WP_205378683.1">
    <property type="nucleotide sequence ID" value="NZ_JAFEJA010000003.1"/>
</dbReference>
<reference evidence="1 2" key="1">
    <citation type="journal article" date="2016" name="Arch. Microbiol.">
        <title>Streptomyces zhihengii sp. nov., isolated from rhizospheric soil of Psammosilene tunicoides.</title>
        <authorList>
            <person name="Huang M.J."/>
            <person name="Fei J.J."/>
            <person name="Salam N."/>
            <person name="Kim C.J."/>
            <person name="Hozzein W.N."/>
            <person name="Xiao M."/>
            <person name="Huang H.Q."/>
            <person name="Li W.J."/>
        </authorList>
    </citation>
    <scope>NUCLEOTIDE SEQUENCE [LARGE SCALE GENOMIC DNA]</scope>
    <source>
        <strain evidence="1 2">YIM T102</strain>
    </source>
</reference>
<keyword evidence="2" id="KW-1185">Reference proteome</keyword>
<sequence>MAATGRQTFDFQKTQQGISALSDGAGDVRRGRTSVEEVKSVLLPGYQGADGAEFGRLLNDWLTQCEVVARKLDEMQATLEETLRSKTGNQQAAQEMITQARNNSGANAIFSRLAP</sequence>
<name>A0ABS2V5A3_9ACTN</name>
<geneLocation type="plasmid" evidence="1">
    <name>unnamed1</name>
</geneLocation>
<organism evidence="1 2">
    <name type="scientific">Streptomyces zhihengii</name>
    <dbReference type="NCBI Taxonomy" id="1818004"/>
    <lineage>
        <taxon>Bacteria</taxon>
        <taxon>Bacillati</taxon>
        <taxon>Actinomycetota</taxon>
        <taxon>Actinomycetes</taxon>
        <taxon>Kitasatosporales</taxon>
        <taxon>Streptomycetaceae</taxon>
        <taxon>Streptomyces</taxon>
    </lineage>
</organism>
<dbReference type="InterPro" id="IPR036689">
    <property type="entry name" value="ESAT-6-like_sf"/>
</dbReference>
<protein>
    <recommendedName>
        <fullName evidence="3">WXG100 family type VII secretion target</fullName>
    </recommendedName>
</protein>
<dbReference type="Proteomes" id="UP000664109">
    <property type="component" value="Unassembled WGS sequence"/>
</dbReference>
<evidence type="ECO:0000313" key="1">
    <source>
        <dbReference type="EMBL" id="MBM9624498.1"/>
    </source>
</evidence>
<dbReference type="EMBL" id="JAFEJA010000003">
    <property type="protein sequence ID" value="MBM9624498.1"/>
    <property type="molecule type" value="Genomic_DNA"/>
</dbReference>
<evidence type="ECO:0000313" key="2">
    <source>
        <dbReference type="Proteomes" id="UP000664109"/>
    </source>
</evidence>
<keyword evidence="1" id="KW-0614">Plasmid</keyword>
<evidence type="ECO:0008006" key="3">
    <source>
        <dbReference type="Google" id="ProtNLM"/>
    </source>
</evidence>
<accession>A0ABS2V5A3</accession>
<dbReference type="SUPFAM" id="SSF140453">
    <property type="entry name" value="EsxAB dimer-like"/>
    <property type="match status" value="1"/>
</dbReference>
<dbReference type="Gene3D" id="1.10.287.1060">
    <property type="entry name" value="ESAT-6-like"/>
    <property type="match status" value="1"/>
</dbReference>
<proteinExistence type="predicted"/>
<gene>
    <name evidence="1" type="ORF">JE024_38775</name>
</gene>